<dbReference type="GO" id="GO:0016491">
    <property type="term" value="F:oxidoreductase activity"/>
    <property type="evidence" value="ECO:0007669"/>
    <property type="project" value="InterPro"/>
</dbReference>
<evidence type="ECO:0000313" key="6">
    <source>
        <dbReference type="EMBL" id="TGZ62023.1"/>
    </source>
</evidence>
<feature type="domain" description="Tyrosinase copper-binding" evidence="4">
    <location>
        <begin position="68"/>
        <end position="85"/>
    </location>
</feature>
<name>A0A4S2LF11_OPIFE</name>
<protein>
    <recommendedName>
        <fullName evidence="4 5">Tyrosinase copper-binding domain-containing protein</fullName>
    </recommendedName>
</protein>
<evidence type="ECO:0000313" key="7">
    <source>
        <dbReference type="Proteomes" id="UP000308267"/>
    </source>
</evidence>
<keyword evidence="3" id="KW-0812">Transmembrane</keyword>
<feature type="transmembrane region" description="Helical" evidence="3">
    <location>
        <begin position="403"/>
        <end position="428"/>
    </location>
</feature>
<dbReference type="PANTHER" id="PTHR11474">
    <property type="entry name" value="TYROSINASE FAMILY MEMBER"/>
    <property type="match status" value="1"/>
</dbReference>
<evidence type="ECO:0000259" key="5">
    <source>
        <dbReference type="PROSITE" id="PS00498"/>
    </source>
</evidence>
<gene>
    <name evidence="6" type="ORF">CRM22_007664</name>
</gene>
<dbReference type="InterPro" id="IPR002227">
    <property type="entry name" value="Tyrosinase_Cu-bd"/>
</dbReference>
<reference evidence="6 7" key="1">
    <citation type="journal article" date="2019" name="BMC Genomics">
        <title>New insights from Opisthorchis felineus genome: update on genomics of the epidemiologically important liver flukes.</title>
        <authorList>
            <person name="Ershov N.I."/>
            <person name="Mordvinov V.A."/>
            <person name="Prokhortchouk E.B."/>
            <person name="Pakharukova M.Y."/>
            <person name="Gunbin K.V."/>
            <person name="Ustyantsev K."/>
            <person name="Genaev M.A."/>
            <person name="Blinov A.G."/>
            <person name="Mazur A."/>
            <person name="Boulygina E."/>
            <person name="Tsygankova S."/>
            <person name="Khrameeva E."/>
            <person name="Chekanov N."/>
            <person name="Fan G."/>
            <person name="Xiao A."/>
            <person name="Zhang H."/>
            <person name="Xu X."/>
            <person name="Yang H."/>
            <person name="Solovyev V."/>
            <person name="Lee S.M."/>
            <person name="Liu X."/>
            <person name="Afonnikov D.A."/>
            <person name="Skryabin K.G."/>
        </authorList>
    </citation>
    <scope>NUCLEOTIDE SEQUENCE [LARGE SCALE GENOMIC DNA]</scope>
    <source>
        <strain evidence="6">AK-0245</strain>
        <tissue evidence="6">Whole organism</tissue>
    </source>
</reference>
<dbReference type="Gene3D" id="1.10.1280.10">
    <property type="entry name" value="Di-copper center containing domain from catechol oxidase"/>
    <property type="match status" value="1"/>
</dbReference>
<dbReference type="PANTHER" id="PTHR11474:SF126">
    <property type="entry name" value="TYROSINASE-LIKE PROTEIN TYR-1-RELATED"/>
    <property type="match status" value="1"/>
</dbReference>
<dbReference type="STRING" id="147828.A0A4S2LF11"/>
<dbReference type="GO" id="GO:0046872">
    <property type="term" value="F:metal ion binding"/>
    <property type="evidence" value="ECO:0007669"/>
    <property type="project" value="UniProtKB-KW"/>
</dbReference>
<evidence type="ECO:0000256" key="2">
    <source>
        <dbReference type="ARBA" id="ARBA00023008"/>
    </source>
</evidence>
<dbReference type="AlphaFoldDB" id="A0A4S2LF11"/>
<dbReference type="OrthoDB" id="5913710at2759"/>
<dbReference type="InterPro" id="IPR008922">
    <property type="entry name" value="Di-copper_centre_dom_sf"/>
</dbReference>
<evidence type="ECO:0000256" key="3">
    <source>
        <dbReference type="SAM" id="Phobius"/>
    </source>
</evidence>
<keyword evidence="3" id="KW-1133">Transmembrane helix</keyword>
<dbReference type="SUPFAM" id="SSF48056">
    <property type="entry name" value="Di-copper centre-containing domain"/>
    <property type="match status" value="1"/>
</dbReference>
<sequence length="492" mass="55098">MTEWLALNISTSLNGDPANLRTIQMVQVPSVYDYFVFLHVYASRSTLTMNSIWQSKCDPRQQKLDFAHKGPGFPTWHRAYVLFVEEELGRLNASLTDPFSKRDGDNFALPYWDWTGQTGCSVCTTDLVGAFSPNGQLLDSSPFADWVTFCPQRPEFDDCHVCDPGLITSNDRKSPMAGATLWRKVNDPKLAPEFARLPEQLDVDITLNCSDYDAWPYSMGAGRRSFRDLLEGFTDPKDGDSITLPLPSGSASEVNINQTNTTVSVAPLIPGVLTVPVHMHNLVHSYFNGSWFDVATSPNDPIFFLHHTFVDKLFELWIRKNRPSPEQYPKTNCPPGHGAYSALVPFIPVTTNIDYFVDSRSLGYDYDNYLAGKTLVVPDEGVQPNLASSSTSATNMRVRNAPVIASVVLSALLLSSLIVIIILLASLVRQRQSRYIPIDSPHSTDHHLAAMDTWERAKYILPIRRYRTSVSEENARLLSPTKSATVWRRLFG</sequence>
<dbReference type="InterPro" id="IPR050316">
    <property type="entry name" value="Tyrosinase/Hemocyanin"/>
</dbReference>
<evidence type="ECO:0000256" key="1">
    <source>
        <dbReference type="ARBA" id="ARBA00022723"/>
    </source>
</evidence>
<organism evidence="6 7">
    <name type="scientific">Opisthorchis felineus</name>
    <dbReference type="NCBI Taxonomy" id="147828"/>
    <lineage>
        <taxon>Eukaryota</taxon>
        <taxon>Metazoa</taxon>
        <taxon>Spiralia</taxon>
        <taxon>Lophotrochozoa</taxon>
        <taxon>Platyhelminthes</taxon>
        <taxon>Trematoda</taxon>
        <taxon>Digenea</taxon>
        <taxon>Opisthorchiida</taxon>
        <taxon>Opisthorchiata</taxon>
        <taxon>Opisthorchiidae</taxon>
        <taxon>Opisthorchis</taxon>
    </lineage>
</organism>
<keyword evidence="7" id="KW-1185">Reference proteome</keyword>
<keyword evidence="3" id="KW-0472">Membrane</keyword>
<dbReference type="PRINTS" id="PR00092">
    <property type="entry name" value="TYROSINASE"/>
</dbReference>
<keyword evidence="1" id="KW-0479">Metal-binding</keyword>
<proteinExistence type="predicted"/>
<dbReference type="Proteomes" id="UP000308267">
    <property type="component" value="Unassembled WGS sequence"/>
</dbReference>
<comment type="caution">
    <text evidence="6">The sequence shown here is derived from an EMBL/GenBank/DDBJ whole genome shotgun (WGS) entry which is preliminary data.</text>
</comment>
<keyword evidence="2" id="KW-0186">Copper</keyword>
<dbReference type="EMBL" id="SJOL01007724">
    <property type="protein sequence ID" value="TGZ62023.1"/>
    <property type="molecule type" value="Genomic_DNA"/>
</dbReference>
<dbReference type="PROSITE" id="PS00498">
    <property type="entry name" value="TYROSINASE_2"/>
    <property type="match status" value="1"/>
</dbReference>
<accession>A0A4S2LF11</accession>
<dbReference type="Pfam" id="PF00264">
    <property type="entry name" value="Tyrosinase"/>
    <property type="match status" value="1"/>
</dbReference>
<feature type="domain" description="Tyrosinase copper-binding" evidence="5">
    <location>
        <begin position="300"/>
        <end position="311"/>
    </location>
</feature>
<dbReference type="PROSITE" id="PS00497">
    <property type="entry name" value="TYROSINASE_1"/>
    <property type="match status" value="1"/>
</dbReference>
<evidence type="ECO:0000259" key="4">
    <source>
        <dbReference type="PROSITE" id="PS00497"/>
    </source>
</evidence>